<protein>
    <recommendedName>
        <fullName evidence="4">TMhelix containing protein</fullName>
    </recommendedName>
</protein>
<keyword evidence="1" id="KW-0472">Membrane</keyword>
<gene>
    <name evidence="2" type="ORF">ACFQ5J_05355</name>
</gene>
<evidence type="ECO:0000313" key="2">
    <source>
        <dbReference type="EMBL" id="MFD1484651.1"/>
    </source>
</evidence>
<accession>A0ABW4E667</accession>
<feature type="transmembrane region" description="Helical" evidence="1">
    <location>
        <begin position="89"/>
        <end position="110"/>
    </location>
</feature>
<comment type="caution">
    <text evidence="2">The sequence shown here is derived from an EMBL/GenBank/DDBJ whole genome shotgun (WGS) entry which is preliminary data.</text>
</comment>
<keyword evidence="1" id="KW-0812">Transmembrane</keyword>
<name>A0ABW4E667_9LACO</name>
<keyword evidence="3" id="KW-1185">Reference proteome</keyword>
<keyword evidence="1" id="KW-1133">Transmembrane helix</keyword>
<reference evidence="3" key="1">
    <citation type="journal article" date="2019" name="Int. J. Syst. Evol. Microbiol.">
        <title>The Global Catalogue of Microorganisms (GCM) 10K type strain sequencing project: providing services to taxonomists for standard genome sequencing and annotation.</title>
        <authorList>
            <consortium name="The Broad Institute Genomics Platform"/>
            <consortium name="The Broad Institute Genome Sequencing Center for Infectious Disease"/>
            <person name="Wu L."/>
            <person name="Ma J."/>
        </authorList>
    </citation>
    <scope>NUCLEOTIDE SEQUENCE [LARGE SCALE GENOMIC DNA]</scope>
    <source>
        <strain evidence="3">CCM 8903</strain>
    </source>
</reference>
<evidence type="ECO:0000256" key="1">
    <source>
        <dbReference type="SAM" id="Phobius"/>
    </source>
</evidence>
<dbReference type="Proteomes" id="UP001597252">
    <property type="component" value="Unassembled WGS sequence"/>
</dbReference>
<dbReference type="RefSeq" id="WP_125753756.1">
    <property type="nucleotide sequence ID" value="NZ_JBHTON010000014.1"/>
</dbReference>
<proteinExistence type="predicted"/>
<dbReference type="EMBL" id="JBHTON010000014">
    <property type="protein sequence ID" value="MFD1484651.1"/>
    <property type="molecule type" value="Genomic_DNA"/>
</dbReference>
<sequence length="111" mass="12594">MDLSNEQIMWLKKVKAGMTEEELATAVKDDVFLSLDRDSHLIRVAYHPEFNNGWNSMVEIPKKVSLTAEGISTLDVELEAKKTDVRNHLWYPIIVGFITYLLGVITGAIFL</sequence>
<evidence type="ECO:0008006" key="4">
    <source>
        <dbReference type="Google" id="ProtNLM"/>
    </source>
</evidence>
<evidence type="ECO:0000313" key="3">
    <source>
        <dbReference type="Proteomes" id="UP001597252"/>
    </source>
</evidence>
<organism evidence="2 3">
    <name type="scientific">Lacticaseibacillus baoqingensis</name>
    <dbReference type="NCBI Taxonomy" id="2486013"/>
    <lineage>
        <taxon>Bacteria</taxon>
        <taxon>Bacillati</taxon>
        <taxon>Bacillota</taxon>
        <taxon>Bacilli</taxon>
        <taxon>Lactobacillales</taxon>
        <taxon>Lactobacillaceae</taxon>
        <taxon>Lacticaseibacillus</taxon>
    </lineage>
</organism>